<evidence type="ECO:0000256" key="7">
    <source>
        <dbReference type="ARBA" id="ARBA00022840"/>
    </source>
</evidence>
<dbReference type="InterPro" id="IPR027417">
    <property type="entry name" value="P-loop_NTPase"/>
</dbReference>
<accession>A0A4Z1ESS4</accession>
<dbReference type="SUPFAM" id="SSF90123">
    <property type="entry name" value="ABC transporter transmembrane region"/>
    <property type="match status" value="2"/>
</dbReference>
<proteinExistence type="inferred from homology"/>
<comment type="caution">
    <text evidence="14">The sequence shown here is derived from an EMBL/GenBank/DDBJ whole genome shotgun (WGS) entry which is preliminary data.</text>
</comment>
<keyword evidence="9 11" id="KW-0472">Membrane</keyword>
<dbReference type="InterPro" id="IPR003593">
    <property type="entry name" value="AAA+_ATPase"/>
</dbReference>
<dbReference type="Gene3D" id="1.20.1560.10">
    <property type="entry name" value="ABC transporter type 1, transmembrane domain"/>
    <property type="match status" value="2"/>
</dbReference>
<keyword evidence="5" id="KW-0677">Repeat</keyword>
<keyword evidence="7" id="KW-0067">ATP-binding</keyword>
<feature type="transmembrane region" description="Helical" evidence="11">
    <location>
        <begin position="906"/>
        <end position="926"/>
    </location>
</feature>
<feature type="domain" description="ABC transmembrane type-1" evidence="13">
    <location>
        <begin position="259"/>
        <end position="541"/>
    </location>
</feature>
<dbReference type="GO" id="GO:0016887">
    <property type="term" value="F:ATP hydrolysis activity"/>
    <property type="evidence" value="ECO:0007669"/>
    <property type="project" value="InterPro"/>
</dbReference>
<feature type="domain" description="ABC transporter" evidence="12">
    <location>
        <begin position="595"/>
        <end position="846"/>
    </location>
</feature>
<name>A0A4Z1ESS4_9HELO</name>
<evidence type="ECO:0000256" key="10">
    <source>
        <dbReference type="ARBA" id="ARBA00023180"/>
    </source>
</evidence>
<dbReference type="GO" id="GO:0016020">
    <property type="term" value="C:membrane"/>
    <property type="evidence" value="ECO:0007669"/>
    <property type="project" value="UniProtKB-SubCell"/>
</dbReference>
<gene>
    <name evidence="14" type="ORF">BTUL_0092g00210</name>
</gene>
<evidence type="ECO:0000256" key="11">
    <source>
        <dbReference type="SAM" id="Phobius"/>
    </source>
</evidence>
<evidence type="ECO:0000256" key="6">
    <source>
        <dbReference type="ARBA" id="ARBA00022741"/>
    </source>
</evidence>
<dbReference type="PROSITE" id="PS50893">
    <property type="entry name" value="ABC_TRANSPORTER_2"/>
    <property type="match status" value="2"/>
</dbReference>
<dbReference type="GO" id="GO:0005524">
    <property type="term" value="F:ATP binding"/>
    <property type="evidence" value="ECO:0007669"/>
    <property type="project" value="UniProtKB-KW"/>
</dbReference>
<keyword evidence="6" id="KW-0547">Nucleotide-binding</keyword>
<dbReference type="Proteomes" id="UP000297777">
    <property type="component" value="Unassembled WGS sequence"/>
</dbReference>
<dbReference type="EMBL" id="PQXH01000092">
    <property type="protein sequence ID" value="TGO12221.1"/>
    <property type="molecule type" value="Genomic_DNA"/>
</dbReference>
<dbReference type="InterPro" id="IPR003439">
    <property type="entry name" value="ABC_transporter-like_ATP-bd"/>
</dbReference>
<dbReference type="GO" id="GO:0140359">
    <property type="term" value="F:ABC-type transporter activity"/>
    <property type="evidence" value="ECO:0007669"/>
    <property type="project" value="InterPro"/>
</dbReference>
<dbReference type="GO" id="GO:0005737">
    <property type="term" value="C:cytoplasm"/>
    <property type="evidence" value="ECO:0007669"/>
    <property type="project" value="UniProtKB-ARBA"/>
</dbReference>
<evidence type="ECO:0008006" key="16">
    <source>
        <dbReference type="Google" id="ProtNLM"/>
    </source>
</evidence>
<dbReference type="CDD" id="cd18604">
    <property type="entry name" value="ABC_6TM_VMR1_D2_like"/>
    <property type="match status" value="1"/>
</dbReference>
<evidence type="ECO:0000256" key="3">
    <source>
        <dbReference type="ARBA" id="ARBA00022448"/>
    </source>
</evidence>
<feature type="transmembrane region" description="Helical" evidence="11">
    <location>
        <begin position="295"/>
        <end position="312"/>
    </location>
</feature>
<evidence type="ECO:0000313" key="15">
    <source>
        <dbReference type="Proteomes" id="UP000297777"/>
    </source>
</evidence>
<feature type="transmembrane region" description="Helical" evidence="11">
    <location>
        <begin position="123"/>
        <end position="139"/>
    </location>
</feature>
<dbReference type="InterPro" id="IPR011527">
    <property type="entry name" value="ABC1_TM_dom"/>
</dbReference>
<dbReference type="FunFam" id="3.40.50.300:FF:000825">
    <property type="entry name" value="ABC bile acid transporter"/>
    <property type="match status" value="1"/>
</dbReference>
<evidence type="ECO:0000256" key="8">
    <source>
        <dbReference type="ARBA" id="ARBA00022989"/>
    </source>
</evidence>
<feature type="transmembrane region" description="Helical" evidence="11">
    <location>
        <begin position="1194"/>
        <end position="1215"/>
    </location>
</feature>
<evidence type="ECO:0000256" key="9">
    <source>
        <dbReference type="ARBA" id="ARBA00023136"/>
    </source>
</evidence>
<dbReference type="PANTHER" id="PTHR24223:SF456">
    <property type="entry name" value="MULTIDRUG RESISTANCE-ASSOCIATED PROTEIN LETHAL(2)03659"/>
    <property type="match status" value="1"/>
</dbReference>
<feature type="domain" description="ABC transporter" evidence="12">
    <location>
        <begin position="1256"/>
        <end position="1521"/>
    </location>
</feature>
<feature type="transmembrane region" description="Helical" evidence="11">
    <location>
        <begin position="6"/>
        <end position="29"/>
    </location>
</feature>
<feature type="transmembrane region" description="Helical" evidence="11">
    <location>
        <begin position="1166"/>
        <end position="1188"/>
    </location>
</feature>
<dbReference type="CDD" id="cd18596">
    <property type="entry name" value="ABC_6TM_VMR1_D1_like"/>
    <property type="match status" value="1"/>
</dbReference>
<keyword evidence="10" id="KW-0325">Glycoprotein</keyword>
<feature type="transmembrane region" description="Helical" evidence="11">
    <location>
        <begin position="981"/>
        <end position="1004"/>
    </location>
</feature>
<comment type="subcellular location">
    <subcellularLocation>
        <location evidence="1">Membrane</location>
        <topology evidence="1">Multi-pass membrane protein</topology>
    </subcellularLocation>
</comment>
<keyword evidence="8 11" id="KW-1133">Transmembrane helix</keyword>
<comment type="similarity">
    <text evidence="2">Belongs to the ABC transporter superfamily. ABCC family. Conjugate transporter (TC 3.A.1.208) subfamily.</text>
</comment>
<dbReference type="PROSITE" id="PS00211">
    <property type="entry name" value="ABC_TRANSPORTER_1"/>
    <property type="match status" value="1"/>
</dbReference>
<dbReference type="Pfam" id="PF00005">
    <property type="entry name" value="ABC_tran"/>
    <property type="match status" value="2"/>
</dbReference>
<evidence type="ECO:0000256" key="5">
    <source>
        <dbReference type="ARBA" id="ARBA00022737"/>
    </source>
</evidence>
<dbReference type="Gene3D" id="3.40.50.300">
    <property type="entry name" value="P-loop containing nucleotide triphosphate hydrolases"/>
    <property type="match status" value="2"/>
</dbReference>
<keyword evidence="4 11" id="KW-0812">Transmembrane</keyword>
<dbReference type="CDD" id="cd03250">
    <property type="entry name" value="ABCC_MRP_domain1"/>
    <property type="match status" value="1"/>
</dbReference>
<evidence type="ECO:0000313" key="14">
    <source>
        <dbReference type="EMBL" id="TGO12221.1"/>
    </source>
</evidence>
<dbReference type="PANTHER" id="PTHR24223">
    <property type="entry name" value="ATP-BINDING CASSETTE SUB-FAMILY C"/>
    <property type="match status" value="1"/>
</dbReference>
<dbReference type="PROSITE" id="PS50929">
    <property type="entry name" value="ABC_TM1F"/>
    <property type="match status" value="2"/>
</dbReference>
<evidence type="ECO:0000259" key="12">
    <source>
        <dbReference type="PROSITE" id="PS50893"/>
    </source>
</evidence>
<dbReference type="Pfam" id="PF00664">
    <property type="entry name" value="ABC_membrane"/>
    <property type="match status" value="2"/>
</dbReference>
<protein>
    <recommendedName>
        <fullName evidence="16">ABC transporter domain-containing protein</fullName>
    </recommendedName>
</protein>
<feature type="transmembrane region" description="Helical" evidence="11">
    <location>
        <begin position="63"/>
        <end position="81"/>
    </location>
</feature>
<dbReference type="InterPro" id="IPR036640">
    <property type="entry name" value="ABC1_TM_sf"/>
</dbReference>
<dbReference type="FunFam" id="3.40.50.300:FF:000610">
    <property type="entry name" value="Multidrug resistance-associated ABC transporter"/>
    <property type="match status" value="1"/>
</dbReference>
<feature type="transmembrane region" description="Helical" evidence="11">
    <location>
        <begin position="504"/>
        <end position="523"/>
    </location>
</feature>
<organism evidence="14 15">
    <name type="scientific">Botrytis tulipae</name>
    <dbReference type="NCBI Taxonomy" id="87230"/>
    <lineage>
        <taxon>Eukaryota</taxon>
        <taxon>Fungi</taxon>
        <taxon>Dikarya</taxon>
        <taxon>Ascomycota</taxon>
        <taxon>Pezizomycotina</taxon>
        <taxon>Leotiomycetes</taxon>
        <taxon>Helotiales</taxon>
        <taxon>Sclerotiniaceae</taxon>
        <taxon>Botrytis</taxon>
    </lineage>
</organism>
<dbReference type="CDD" id="cd03244">
    <property type="entry name" value="ABCC_MRP_domain2"/>
    <property type="match status" value="1"/>
</dbReference>
<feature type="domain" description="ABC transmembrane type-1" evidence="13">
    <location>
        <begin position="982"/>
        <end position="1222"/>
    </location>
</feature>
<feature type="transmembrane region" description="Helical" evidence="11">
    <location>
        <begin position="258"/>
        <end position="283"/>
    </location>
</feature>
<sequence length="1535" mass="170992">MQVQSIVAEVIGLAAIGSFTLPSIVTILCTPYRRKGTPSWGDDKDGSTTTTSENSFNSKTPKICLSIFIILGVLTFVLKTLQFGSTTYFLEQFATNVVGWFLLTIQVFAVCYTKDTIVSYTQGTYIAASCFAFLCMVIVEDQEILRSSWSTSTALSIAQMTTLLAGGTASISIPRRPQVFYYGRLVLNEFNVSFLTRFSFSSIEYLLTKAKRQNTLNMEELPTMHYAKRSKTLSHAWMASSSTGRLWVRLLKVYKYSLILQIILGLIHAFLAIGPQLAIFKILNAMESGQTGKQLGFYILAFGLATVLASWVEAMQDITSTSLVSVPMRAQLSALIFEKTMRRKDAKGRPAMAENEDGVSSNEIDPDKTSQKILNLIGVDTGRICDCARQTFEIVQAPGRIIISVAFLVTLLSWQGILLGFCFIIITFPITRRYAKKFTVSQGFLMQTRDKKAAIIGEALQGFRQIKFSALEDRWERSIMAMRDIELTATWDVLMSRIMLISCWILNPLMTAAIALGVHSYIYQQLTPAQAFTAIGVFLQLDHCMQCLPNIITQMIAANVSLQRVESFLNSPELGNILSSPIETLEPTDSDLPVIVFENARISWPTDTEYVDNESDRFILRDINISFPINKLTIICGKTGSGKSLLLSSMLGEAELISGKIRVPERPLDCYDQHANKDNWIVPNSIAFVAQIPWIENCTVRENVLFGLPLDLDRYEQVIEACALTQDLQLLSDGHETEIGTGGINLSGGQRWRLTLARALYSRAGIVLLDDIFSAVDVHVGQFILNNALVGKLSAGRTIILATHHLSLCKSHVKSIVELEDGVVKQFSSVQELEEYLGAPVESLDDADETLIAMEDDLKEDTIVGTSGCNSPMTKKTDPLKFVLDEFRKEGNIGSSVYSKWLKSCGGWTIGIMFLLIYTMTTSFNLGRTYWLRFWTSTDGENERNLHARFDQPQIFMTSSTFDRNATVLSSDVSGKHSTTFYLGIYFALCIAMSIFRIYGYIYAYKQCIRGSKKLFKTMLFKVLRAPLRWIDTVPFGRVMNRFTTDFNTVDFDIVDTLTWGVGDVFRLFGIAIAGMFLSPYVIFLTVAVSTFSAYLALQAITAARAIRRLDSTNRSLIFEQFRTILIGITTIRAFEKRDVYLEKVYRRIDDGSSTLWNTTLCHNWLVWRIGGMASAAYTMSIAAIVAATVTDAGLAGFVLAISLEFSSALFWSLFHAGFLELRMNAAERVIEYTEMPTETLDGEEPPASWPTAGRLEVKDLAVAYNHDLEPVLKGLNFSIDQKMRVGIVGRTGSGKSTLTLALFRFLEAREGSIIIDGYDISKLKLQSLRRNLAIIPQDPVLFSGQSSPDSRKRNYTNRILGTLRSNLDADNEYDDTVLFDALRRVHLINESDSGIATPSSNTSQNQNIFLSLNSSIAEGGLNLSQGQRQLLCLARAIIRRPKILILDEATSSVDVQTDALIQQSIREEFVDSTLLVIAHRLSTVGDFDKILVMSDGNVAEMGSPKELIERKGMFWGMVKESGEADKLVGMSNNS</sequence>
<dbReference type="InterPro" id="IPR017871">
    <property type="entry name" value="ABC_transporter-like_CS"/>
</dbReference>
<dbReference type="FunFam" id="1.20.1560.10:FF:000013">
    <property type="entry name" value="ABC transporter C family member 2"/>
    <property type="match status" value="1"/>
</dbReference>
<evidence type="ECO:0000259" key="13">
    <source>
        <dbReference type="PROSITE" id="PS50929"/>
    </source>
</evidence>
<keyword evidence="15" id="KW-1185">Reference proteome</keyword>
<dbReference type="SMART" id="SM00382">
    <property type="entry name" value="AAA"/>
    <property type="match status" value="2"/>
</dbReference>
<dbReference type="OrthoDB" id="6500128at2759"/>
<reference evidence="14 15" key="1">
    <citation type="submission" date="2017-12" db="EMBL/GenBank/DDBJ databases">
        <title>Comparative genomics of Botrytis spp.</title>
        <authorList>
            <person name="Valero-Jimenez C.A."/>
            <person name="Tapia P."/>
            <person name="Veloso J."/>
            <person name="Silva-Moreno E."/>
            <person name="Staats M."/>
            <person name="Valdes J.H."/>
            <person name="Van Kan J.A.L."/>
        </authorList>
    </citation>
    <scope>NUCLEOTIDE SEQUENCE [LARGE SCALE GENOMIC DNA]</scope>
    <source>
        <strain evidence="14 15">Bt9001</strain>
    </source>
</reference>
<keyword evidence="3" id="KW-0813">Transport</keyword>
<feature type="transmembrane region" description="Helical" evidence="11">
    <location>
        <begin position="401"/>
        <end position="428"/>
    </location>
</feature>
<feature type="transmembrane region" description="Helical" evidence="11">
    <location>
        <begin position="1068"/>
        <end position="1098"/>
    </location>
</feature>
<feature type="transmembrane region" description="Helical" evidence="11">
    <location>
        <begin position="93"/>
        <end position="111"/>
    </location>
</feature>
<evidence type="ECO:0000256" key="2">
    <source>
        <dbReference type="ARBA" id="ARBA00009726"/>
    </source>
</evidence>
<evidence type="ECO:0000256" key="4">
    <source>
        <dbReference type="ARBA" id="ARBA00022692"/>
    </source>
</evidence>
<dbReference type="SUPFAM" id="SSF52540">
    <property type="entry name" value="P-loop containing nucleoside triphosphate hydrolases"/>
    <property type="match status" value="2"/>
</dbReference>
<evidence type="ECO:0000256" key="1">
    <source>
        <dbReference type="ARBA" id="ARBA00004141"/>
    </source>
</evidence>
<dbReference type="InterPro" id="IPR050173">
    <property type="entry name" value="ABC_transporter_C-like"/>
</dbReference>